<evidence type="ECO:0000313" key="3">
    <source>
        <dbReference type="Proteomes" id="UP000008143"/>
    </source>
</evidence>
<dbReference type="InterPro" id="IPR027866">
    <property type="entry name" value="RESF1"/>
</dbReference>
<dbReference type="Proteomes" id="UP000008143">
    <property type="component" value="Chromosome 3"/>
</dbReference>
<evidence type="ECO:0000313" key="5">
    <source>
        <dbReference type="Xenbase" id="XB-GENE-22069065"/>
    </source>
</evidence>
<dbReference type="PANTHER" id="PTHR21604">
    <property type="entry name" value="RETROELEMENT SILENCING FACTOR 1"/>
    <property type="match status" value="1"/>
</dbReference>
<feature type="compositionally biased region" description="Basic and acidic residues" evidence="1">
    <location>
        <begin position="1744"/>
        <end position="1775"/>
    </location>
</feature>
<feature type="compositionally biased region" description="Basic and acidic residues" evidence="1">
    <location>
        <begin position="1428"/>
        <end position="1448"/>
    </location>
</feature>
<dbReference type="PANTHER" id="PTHR21604:SF0">
    <property type="entry name" value="RETROELEMENT SILENCING FACTOR 1"/>
    <property type="match status" value="1"/>
</dbReference>
<feature type="compositionally biased region" description="Basic and acidic residues" evidence="1">
    <location>
        <begin position="1818"/>
        <end position="1831"/>
    </location>
</feature>
<feature type="region of interest" description="Disordered" evidence="1">
    <location>
        <begin position="1416"/>
        <end position="1452"/>
    </location>
</feature>
<feature type="compositionally biased region" description="Basic and acidic residues" evidence="1">
    <location>
        <begin position="1705"/>
        <end position="1731"/>
    </location>
</feature>
<name>A0A803K2K1_XENTR</name>
<reference evidence="2" key="2">
    <citation type="submission" date="2021-03" db="UniProtKB">
        <authorList>
            <consortium name="Ensembl"/>
        </authorList>
    </citation>
    <scope>IDENTIFICATION</scope>
</reference>
<dbReference type="GeneTree" id="ENSGT01010000228431"/>
<feature type="compositionally biased region" description="Polar residues" evidence="1">
    <location>
        <begin position="1694"/>
        <end position="1703"/>
    </location>
</feature>
<dbReference type="Xenbase" id="XB-GENE-22069065">
    <property type="gene designation" value="resf1"/>
</dbReference>
<feature type="region of interest" description="Disordered" evidence="1">
    <location>
        <begin position="62"/>
        <end position="87"/>
    </location>
</feature>
<feature type="region of interest" description="Disordered" evidence="1">
    <location>
        <begin position="1967"/>
        <end position="1999"/>
    </location>
</feature>
<feature type="region of interest" description="Disordered" evidence="1">
    <location>
        <begin position="872"/>
        <end position="896"/>
    </location>
</feature>
<feature type="compositionally biased region" description="Polar residues" evidence="1">
    <location>
        <begin position="1498"/>
        <end position="1507"/>
    </location>
</feature>
<feature type="region of interest" description="Disordered" evidence="1">
    <location>
        <begin position="1495"/>
        <end position="1907"/>
    </location>
</feature>
<feature type="compositionally biased region" description="Polar residues" evidence="1">
    <location>
        <begin position="445"/>
        <end position="483"/>
    </location>
</feature>
<dbReference type="GeneID" id="100485037"/>
<dbReference type="AGR" id="Xenbase:XB-GENE-22069065"/>
<evidence type="ECO:0000313" key="2">
    <source>
        <dbReference type="Ensembl" id="ENSXETP00000114547"/>
    </source>
</evidence>
<dbReference type="OMA" id="CHINPEN"/>
<feature type="region of interest" description="Disordered" evidence="1">
    <location>
        <begin position="214"/>
        <end position="338"/>
    </location>
</feature>
<feature type="compositionally biased region" description="Basic and acidic residues" evidence="1">
    <location>
        <begin position="1567"/>
        <end position="1604"/>
    </location>
</feature>
<feature type="compositionally biased region" description="Low complexity" evidence="1">
    <location>
        <begin position="1642"/>
        <end position="1653"/>
    </location>
</feature>
<feature type="compositionally biased region" description="Low complexity" evidence="1">
    <location>
        <begin position="422"/>
        <end position="433"/>
    </location>
</feature>
<protein>
    <submittedName>
        <fullName evidence="2 4">Retroelement silencing factor 1</fullName>
    </submittedName>
</protein>
<feature type="compositionally biased region" description="Basic and acidic residues" evidence="1">
    <location>
        <begin position="1519"/>
        <end position="1557"/>
    </location>
</feature>
<feature type="compositionally biased region" description="Polar residues" evidence="1">
    <location>
        <begin position="272"/>
        <end position="285"/>
    </location>
</feature>
<keyword evidence="3" id="KW-1185">Reference proteome</keyword>
<dbReference type="RefSeq" id="XP_031754372.1">
    <property type="nucleotide sequence ID" value="XM_031898512.1"/>
</dbReference>
<dbReference type="OrthoDB" id="9909281at2759"/>
<feature type="compositionally biased region" description="Low complexity" evidence="1">
    <location>
        <begin position="290"/>
        <end position="317"/>
    </location>
</feature>
<proteinExistence type="predicted"/>
<reference evidence="2" key="1">
    <citation type="journal article" date="2010" name="Science">
        <title>The genome of the Western clawed frog Xenopus tropicalis.</title>
        <authorList>
            <person name="Hellsten U."/>
            <person name="Harland R.M."/>
            <person name="Gilchrist M.J."/>
            <person name="Hendrix D."/>
            <person name="Jurka J."/>
            <person name="Kapitonov V."/>
            <person name="Ovcharenko I."/>
            <person name="Putnam N.H."/>
            <person name="Shu S."/>
            <person name="Taher L."/>
            <person name="Blitz I.L."/>
            <person name="Blumberg B."/>
            <person name="Dichmann D.S."/>
            <person name="Dubchak I."/>
            <person name="Amaya E."/>
            <person name="Detter J.C."/>
            <person name="Fletcher R."/>
            <person name="Gerhard D.S."/>
            <person name="Goodstein D."/>
            <person name="Graves T."/>
            <person name="Grigoriev I.V."/>
            <person name="Grimwood J."/>
            <person name="Kawashima T."/>
            <person name="Lindquist E."/>
            <person name="Lucas S.M."/>
            <person name="Mead P.E."/>
            <person name="Mitros T."/>
            <person name="Ogino H."/>
            <person name="Ohta Y."/>
            <person name="Poliakov A.V."/>
            <person name="Pollet N."/>
            <person name="Robert J."/>
            <person name="Salamov A."/>
            <person name="Sater A.K."/>
            <person name="Schmutz J."/>
            <person name="Terry A."/>
            <person name="Vize P.D."/>
            <person name="Warren W.C."/>
            <person name="Wells D."/>
            <person name="Wills A."/>
            <person name="Wilson R.K."/>
            <person name="Zimmerman L.B."/>
            <person name="Zorn A.M."/>
            <person name="Grainger R."/>
            <person name="Grammer T."/>
            <person name="Khokha M.K."/>
            <person name="Richardson P.M."/>
            <person name="Rokhsar D.S."/>
        </authorList>
    </citation>
    <scope>NUCLEOTIDE SEQUENCE [LARGE SCALE GENOMIC DNA]</scope>
    <source>
        <strain evidence="2">Nigerian</strain>
    </source>
</reference>
<accession>A0A803K2K1</accession>
<feature type="compositionally biased region" description="Low complexity" evidence="1">
    <location>
        <begin position="1779"/>
        <end position="1789"/>
    </location>
</feature>
<dbReference type="Pfam" id="PF15395">
    <property type="entry name" value="DUF4617"/>
    <property type="match status" value="2"/>
</dbReference>
<feature type="region of interest" description="Disordered" evidence="1">
    <location>
        <begin position="1103"/>
        <end position="1138"/>
    </location>
</feature>
<dbReference type="Ensembl" id="ENSXETT00000109746">
    <property type="protein sequence ID" value="ENSXETP00000114547"/>
    <property type="gene ID" value="ENSXETG00000041621"/>
</dbReference>
<organism evidence="2">
    <name type="scientific">Xenopus tropicalis</name>
    <name type="common">Western clawed frog</name>
    <name type="synonym">Silurana tropicalis</name>
    <dbReference type="NCBI Taxonomy" id="8364"/>
    <lineage>
        <taxon>Eukaryota</taxon>
        <taxon>Metazoa</taxon>
        <taxon>Chordata</taxon>
        <taxon>Craniata</taxon>
        <taxon>Vertebrata</taxon>
        <taxon>Euteleostomi</taxon>
        <taxon>Amphibia</taxon>
        <taxon>Batrachia</taxon>
        <taxon>Anura</taxon>
        <taxon>Pipoidea</taxon>
        <taxon>Pipidae</taxon>
        <taxon>Xenopodinae</taxon>
        <taxon>Xenopus</taxon>
        <taxon>Silurana</taxon>
    </lineage>
</organism>
<dbReference type="GO" id="GO:1990226">
    <property type="term" value="F:histone methyltransferase binding"/>
    <property type="evidence" value="ECO:0000318"/>
    <property type="project" value="GO_Central"/>
</dbReference>
<evidence type="ECO:0000313" key="4">
    <source>
        <dbReference type="RefSeq" id="XP_031754372.1"/>
    </source>
</evidence>
<evidence type="ECO:0000256" key="1">
    <source>
        <dbReference type="SAM" id="MobiDB-lite"/>
    </source>
</evidence>
<feature type="compositionally biased region" description="Polar residues" evidence="1">
    <location>
        <begin position="318"/>
        <end position="329"/>
    </location>
</feature>
<feature type="compositionally biased region" description="Polar residues" evidence="1">
    <location>
        <begin position="62"/>
        <end position="80"/>
    </location>
</feature>
<gene>
    <name evidence="2 4 5" type="primary">resf1</name>
</gene>
<sequence length="2018" mass="219487">MGKMFLISSTEGELTKTDFQLRVFYVQDYREIQCRMDWARQNLNNCHVNPENQQYLVPATSSAGHSMPNQGACQTQTTLSHGPRGGDQVLSKERIIQNLLKASSSEEILKIQQAALAKAPFHQSRLLTKSQGSSVPYNSAYNVSASTPNYRGNPSSAHFKAANYRAQNIANSLQQAVQQAARLPQAVQQAARLPQAVQQAARLPQAVQQAARLPQAVQQAAHPPQAVQQAAHPPQAPRLPQAVHQPPRPPQTVQQAAHLPQAVRQAAHPPQAVQQTPRPSQSVQQAAHLPQTVQQAAHQPQAVRQAAHPPQAVPPQAYDNNRPNKSYSGNGPYMYAQPGAQQLAPNFEAYANAQNVRPVQALQQPNWQAVSQIAYDLKNSSLQHLRWNNPAHSNLATKNPSDCIPGQQMVFRQNIQNGPQAESSLTESPLESLQASLQVPPPYTNPASNVQSDQPYPNQSGNYQSSNYQTSVPNSAEQSTGVPQCQGGEPNAYMDPNGDLKEALADFFTAKLKLYQIAREAKRQHVQLRSAYAQGRADVHSKPADTDAVGSPMASSNAVAPPLVNSGPITQQMALQAASVPVGSNASLYVRRQDGNRVNMPTAPQTGNPMANSVPQGFNAPANNVPQQGVNALANSLSQGVGGLPINVPQANSVSQGVGGLPINVPQANSVSQGVNAMAINDPQQGFNALPNSVSQSFNAMSNNLPQSVNSLTNMPSSNHQVYQGRTGPANIYSVFNGDQMNSLHGHYVTSQAQSSDIKQDPNRSLRTSLTQQRAAVRENFVDHLGFNGTPNMLALLQKGRSSGSPQRTESNQPHVNVAGCSVAQESSLSRPESGNTLSPAYNTNATNIVGGSLEAIETCLSLWKTTLPNISSQETARPDQKLSPSKADSGATSNEVCSAPVVREGGAMEASVQKQDTLPANVVKGAEPQIAIVSPLVQEKLSRSMDQQPPKDYEQCPVVEEGHSLAVNAKEKVMSYFTSMENLSAINNNEFLDKIKAINDFKFVKPGIPDMETPETKNISLPTPCGLEDLSVPGQNSNPDAEPTIEILNEEATHDDSDGDLQIISVCSLAEGNTFYDSSIAHIFDGSSPSEGRFALAEVKEEPTEEEISSRSVLTESLADSEMEANPGTKAEVPSGRADCLQPLTNPADRIAAVSSDGTPFAEFQSGGSDQLSELLTEFPFGIKNYVRPGDKDAANVAAKSVTKAEPTAFQNVPQPMSLVAVTETVSVHHSLADSAVDGMSLPAGSTSSVTEAKSLDFCQGKTFEEIMSTTIRQLTVTGEVTTLFGEVETVTATINQVMTVEENASILVDQSKNVEETLSVPISQANAVAESVAVPVDQEMTEEMVPSPNGQSLITVYRVPPEQERTLAACSTAEEMPELLIQNKVDDETVPPTDADVSENTNMPVLECEVPPPLLIKTEPPEACEETDKSATKESEEPKPKDEKSESVLGIDSKQALDRTMFCCLFSWLNHSFGNAPMKCVCKVPDDQKVVPPMPDSSQGLSSTIPIIKENPSESYAKSKADLKMRLSTEVQQHKRENKSPEPESSDLKSRDGSPKNDLSPKSPNPEKKQSEQNPEKKQSKQNPEKKQSEQNPEKKQSKQNETKSLSSSKRADKLIVKTDFLKSRPSQKERDRSHRDSGSSRSVDSPSSSDCKTKYRTSKDLNAAHYGADKASPSGETRQDKSLKRPRSSLDGKQSSQMSSGPEKKRKDSSSGLKEQNDKQSTQKDRKVLTLQEYFQRKRAKDTPSKRPEHQPPRAVECPRTEKSQSLSEKHKAGLSGSRSSSSKNRSPAKFRSPSKGLKEKSGSHHRKSKTKSSTQREELSKQRDALKRHLKTRSLEKNNPGKTYQSIKEKIYLTPCAEAGAEPPSREGIRLTKLEVRPSPEPHKRRRLSAPIAQGSISHRLKKGVESPKMLEFKLCPDLLQGVSASQERPGESKTVKEKYTVEGIKSNKEAWYKDIPFKKRRLESAEYEGNPQPDSSTDKETARQPQDSKTTFDAYKKMYLEKRSKSLDSSLAN</sequence>
<dbReference type="CTD" id="55196"/>
<dbReference type="GO" id="GO:0005634">
    <property type="term" value="C:nucleus"/>
    <property type="evidence" value="ECO:0000318"/>
    <property type="project" value="GO_Central"/>
</dbReference>
<feature type="compositionally biased region" description="Basic and acidic residues" evidence="1">
    <location>
        <begin position="1868"/>
        <end position="1886"/>
    </location>
</feature>
<feature type="compositionally biased region" description="Basic and acidic residues" evidence="1">
    <location>
        <begin position="1612"/>
        <end position="1641"/>
    </location>
</feature>
<reference evidence="4" key="3">
    <citation type="submission" date="2025-04" db="UniProtKB">
        <authorList>
            <consortium name="RefSeq"/>
        </authorList>
    </citation>
    <scope>IDENTIFICATION</scope>
    <source>
        <strain evidence="4">Nigerian</strain>
        <tissue evidence="4">Liver and blood</tissue>
    </source>
</reference>
<feature type="region of interest" description="Disordered" evidence="1">
    <location>
        <begin position="419"/>
        <end position="497"/>
    </location>
</feature>
<feature type="compositionally biased region" description="Low complexity" evidence="1">
    <location>
        <begin position="214"/>
        <end position="242"/>
    </location>
</feature>